<dbReference type="SMART" id="SM00710">
    <property type="entry name" value="PbH1"/>
    <property type="match status" value="12"/>
</dbReference>
<dbReference type="InterPro" id="IPR006626">
    <property type="entry name" value="PbH1"/>
</dbReference>
<feature type="signal peptide" evidence="2">
    <location>
        <begin position="1"/>
        <end position="26"/>
    </location>
</feature>
<dbReference type="InterPro" id="IPR011050">
    <property type="entry name" value="Pectin_lyase_fold/virulence"/>
</dbReference>
<proteinExistence type="predicted"/>
<reference evidence="3" key="2">
    <citation type="submission" date="2021-04" db="EMBL/GenBank/DDBJ databases">
        <authorList>
            <person name="Gilroy R."/>
        </authorList>
    </citation>
    <scope>NUCLEOTIDE SEQUENCE</scope>
    <source>
        <strain evidence="3">5933</strain>
    </source>
</reference>
<dbReference type="EMBL" id="DWWA01000008">
    <property type="protein sequence ID" value="HJC71402.1"/>
    <property type="molecule type" value="Genomic_DNA"/>
</dbReference>
<feature type="chain" id="PRO_5038912153" evidence="2">
    <location>
        <begin position="27"/>
        <end position="4469"/>
    </location>
</feature>
<feature type="region of interest" description="Disordered" evidence="1">
    <location>
        <begin position="177"/>
        <end position="408"/>
    </location>
</feature>
<gene>
    <name evidence="3" type="ORF">H9698_01230</name>
</gene>
<keyword evidence="2" id="KW-0732">Signal</keyword>
<dbReference type="SUPFAM" id="SSF51126">
    <property type="entry name" value="Pectin lyase-like"/>
    <property type="match status" value="1"/>
</dbReference>
<evidence type="ECO:0000256" key="2">
    <source>
        <dbReference type="SAM" id="SignalP"/>
    </source>
</evidence>
<evidence type="ECO:0000313" key="3">
    <source>
        <dbReference type="EMBL" id="HJC71402.1"/>
    </source>
</evidence>
<evidence type="ECO:0000313" key="4">
    <source>
        <dbReference type="Proteomes" id="UP000823918"/>
    </source>
</evidence>
<reference evidence="3" key="1">
    <citation type="journal article" date="2021" name="PeerJ">
        <title>Extensive microbial diversity within the chicken gut microbiome revealed by metagenomics and culture.</title>
        <authorList>
            <person name="Gilroy R."/>
            <person name="Ravi A."/>
            <person name="Getino M."/>
            <person name="Pursley I."/>
            <person name="Horton D.L."/>
            <person name="Alikhan N.F."/>
            <person name="Baker D."/>
            <person name="Gharbi K."/>
            <person name="Hall N."/>
            <person name="Watson M."/>
            <person name="Adriaenssens E.M."/>
            <person name="Foster-Nyarko E."/>
            <person name="Jarju S."/>
            <person name="Secka A."/>
            <person name="Antonio M."/>
            <person name="Oren A."/>
            <person name="Chaudhuri R.R."/>
            <person name="La Ragione R."/>
            <person name="Hildebrand F."/>
            <person name="Pallen M.J."/>
        </authorList>
    </citation>
    <scope>NUCLEOTIDE SEQUENCE</scope>
    <source>
        <strain evidence="3">5933</strain>
    </source>
</reference>
<dbReference type="Proteomes" id="UP000823918">
    <property type="component" value="Unassembled WGS sequence"/>
</dbReference>
<feature type="compositionally biased region" description="Low complexity" evidence="1">
    <location>
        <begin position="77"/>
        <end position="144"/>
    </location>
</feature>
<organism evidence="3 4">
    <name type="scientific">Candidatus Ruthenibacterium merdavium</name>
    <dbReference type="NCBI Taxonomy" id="2838752"/>
    <lineage>
        <taxon>Bacteria</taxon>
        <taxon>Bacillati</taxon>
        <taxon>Bacillota</taxon>
        <taxon>Clostridia</taxon>
        <taxon>Eubacteriales</taxon>
        <taxon>Oscillospiraceae</taxon>
        <taxon>Ruthenibacterium</taxon>
    </lineage>
</organism>
<feature type="region of interest" description="Disordered" evidence="1">
    <location>
        <begin position="3350"/>
        <end position="3370"/>
    </location>
</feature>
<protein>
    <submittedName>
        <fullName evidence="3">Uncharacterized protein</fullName>
    </submittedName>
</protein>
<feature type="compositionally biased region" description="Polar residues" evidence="1">
    <location>
        <begin position="303"/>
        <end position="313"/>
    </location>
</feature>
<sequence length="4469" mass="477109">MKLRTRLAAMVLTILLTAQLPVSVFANSAASTAQTQGQIVVTDENGQEQILTAEQLQSGENLPENIVINNETTQTQETETAAPASESAPAASDSAPAADSTSTPAASESAPAANSTSASAASESAPAASSASAPAASESTPTASSEERVDLDLPLVQNTDDKTQRVDLDLPLVQATDTTGNRVEETVSVNQAASSDRSVPSDEEEEKEEVLPYIYWNPGEGYDVDPSYLETHKAESDSTSSSTSESVSESESTGESASASQSASASDAASQSVPVSGGTSESGSASGSTSESVPVSGGTSESVPASGSTSESVPVSGDTSESVPASGSTSESGSASGSTSESVPASGSTLESVPASGSTSVSTPAPSSTPESVPAPGSAAVSTPAPSSTPEAAQVPGTDAAAEPAPQPVHEAAPEAGLVEQAGQVLDNLSPVQTAHAADTLEPEQEKGFFAGVLEWLSWLFSPITRFFKDLAAFALSSNYVPAGDDANTGRSPLAPVKSFDAAMQRARELSAELGITMDQVTIYMMNPLEIKTGQQVDINTNMAILKAWEGRNYDSDMLFYLTGGTLSVNNTVMTPRAIDPANMQDAAKTLVWLYGGTMVLQSNVSAYGGFVLDFYQQESARVWNAAASLAAQKYETPVIRLGESFAPVGMGYALQFKESDREIDQLELVQAPYADEAKMQEYAKSFTVTGETASEWEYEVMAQQQAQAQQAPARARRMARMAVQDGGKTSASASLYAVRASGVVIYWNPGGQLTINGSTYPAGSDVDRTGLAPSAPLKTLTMAIEMAKKNNTTRIVCMRTLEINKSTANTVILEKYLPYDEGTNTFQLHSDLISGVPVDLMNWDQGLPILNAADGYNLSIQNVTLQGYATETTNRVGNLLTVGVGSTVTLNDRASVIGGSYIQVAFHAAAGEKPNPIMVNSQTGVSATIYASGIAFAPHFSGTPLVQATEELVNTVFKGDKAAAGKALAPNFALDKANTTPSTEGGQNQVIWSLEQSVTADQEHTLVLTAAKDYSAIYVDPERGDDSYDGITCEFPVKTVDRALALLQENVPDMIEKRTQAYEGGANPTDIDDNYPLPGLILICSTVEINDAQNWNWSQYHWEDYNGQEVRPVIMAHDDAADGATGKLHTRPEYLLRVGAGGSLTLGEGVRIGRSLPDSDSITSDVSVLKTNVINVVDGGSLTLTSNAELFGTSEVEEDLVAAANLYKTYPGVAIVAGVKTAFHWSSNVSRQTTTAATVTLDSSWTGAIHGFSRGVLLCGQDVTMTMDAGDIYGNKNNYTGAGVSLFQGAQFTMNGGKIRDNYAGVGAGVLVDGYQWKTGEKVTKFAMKAGAITGNTIDCYTPSDYTDHMGGAGVQTHYGEFEMGTKGADNSLCVVSGNCLRRRRGIKYNNVLGVGISIRNDRTSDTKQPSFIMHSGTVSGNLVDDQPDLNLGQYLYVYGIGIGTYSVSSLLIEGGEISENRLKNLYNYQTSYECYFFGAGMHVGAPSVVPNIVIRNLTVKNNSLSEDYGTVQARYVYFYGGGLSFSYGLSDHTNNPVVLLENVQVLDNAVKTRARGNTIAYGGGIDFQGSTGGYASDAARLLNVTVRGNQAADGGGIYGSFHWAKNLTVTENTAVSGNGGGWHTGYASSGYAQRQVIVEDSVFTKNTANNGGGIYLTYVSRDGYTYTITESAPGKTKIQDNTASSYGGGVYMNPYSTKNLYYFDFTSEWNNTVTANAPNTRGQNLYVSNLYNAAVYLLQGTFLGTDSIRILPTTGDYNGTLALDMAKVKFTPDEEGQSAIYLNHPNGTITLLAAGSSASPLHLTINEQNFNAGNVIFKPGNVDKLEIGGLSKNEAQQGGYEAVAKPYSYPKLTDASQSSKEGEAWSDYITLTGTPVRTQLGAVADVSDETLTNLALIGEGVYLDGMNGKDTNTGLSPKEAVKTWEKAAQLMEQYQQKPPMETQKTTGFQPIIWMCGPVTLEKDAGGKEITLSLPQSVVSETYQEYEKSQSRTPERAAAKRFASNNLPLFYLEDGAVVNVTNLRVDGNSAALTNALETSVSFYVKSGGLLKVGDGARIYESYGPNVSLYGGSLEVDQSFTPAQTDAENDEKYGVQISSYSKRYGSYWGAVSFASDHSSALLKGNAYLGNTSASSGYDVIFHVTADHASITMQGDSIIRGSYGIYRYYRRNIKVHLKDNALMDGYKYVIYTYNAYDNDRIPGLFEMTLEGKSHARANSGNSFWFEYGPQTAAKISLYDEAQITGSWVPDSTYQSTGYQKGSMSIIMGRQGGEDAPVINVSGTLSWIGGQLYLEMNANAQLKGAVSFTGLSAPVATDVGKPETYGVVMRDNASIVSSNYSYGVELYMYYFNNNNSINKSWDKTTPFTIHLTDNASIGHSSNTTGFSPIRVEQYISGSAATEQTIKDRYMMGDDQTIVLSGNAKLKGYGYYGAICFYSSMDSSVNVDPDDVTPISTVIFKDNAGVEQTTSTLNSSSYSNYPLISARKVVLQGNVSLPKVGNQAVNTSIYGQGASVKAWEMELDGTAEVKGPIWLLGKNVADGTTGNITLTAPIASTADTGRYQLHLAANYMGQIVVAPGGTVADASIYLDCFTKLAAEGEAADVDLKAMKPNIVLDRQWNVYLSTNGNDTNDGSTPQKAVRTFTRAKEILTTIEGYGNGSNIIIPDNLTIQNHDKTWSFEAGGVLTSATGEKWKPSVRRMDGIIYTMPLITVSAGAYSTAAANGKAITAEEAAAPVVFENITIDNGGSGGKFALSGAGYNQYNFSMVYVDTGELSREVQLGENVVLHNLDYDMSTNIAGSTSLSDGWQVGGFALNITSGKVTLDGAVIEDFSVKNYYHDSSSYSYIEHTSIISVNGTKAALEMREGAIRNNLLDIKYRRNYVQSNATAILAVADGATFDMSGGEFSGNTLQGPLWTIPGNSYAGSADNQRTSVGVICLSGSGSAMTLSGGKITGNTNRLGIDETPAKKNFGDVENIITVGSQGSNGGNESSGVYQGCTFTMSGGSITNNTARYGSAFALLNGTVTLSGGTIRGNESVAPIPTEGEPTGWKAEYCPIFVSNFRTTRLNLQGSACVADDPFYLQPGRQIVLTDQLRQTNRLYEIYTGTGATPAGNLVVIPDGDVILDATAYLHNFHAHAAGMVLDRGRENIQVTTQLGQMNEQKCLVQMKAVFVNGDQGTDPDSVDLSVPQNTLGRNTDNPVQTFDAAKAIGQALCYEGEDPAEHASHRNHYVVYATGTVYNDLYEGQVTDTTGVYTKNEDASNFVFSFDGAAYMCRYTGWALCMGNGLHKAGSYCYDSLIKIRESTGTTTLKNIILRGRREVDSTDNNGETLVVVGSGSKLVLTEGAGLERNNVAGSRPSAADPSLMEPINTKGGGVRVEAGGEMLMDSGIIDITCTAITGSSIYLTGKEDAKEAAKLTLQNKVNIGGEIYLGGQQGYDTPILVDKTFAPTQSVAIGLQGDYNLKPVVQWTDDTEVTEEMLKLFTFSTSITALYEVLPGNVSNPGQKNNAIVLNLRNILYLDPDNGDDKNDGKTPEKAIKTIGHIYDMFQDAGSVPGVLVFVMNPIEVPDGTLLAITNGSVQQGMTKKYISIYYEGAEETGFDTTVGIHHSDNEKQIQSQLYFKRYVKTSDAEIPENYDAETNLKELFIVKGQLQLNGVYLDGHSNATESTYPGQSAPGIAAKAPLVRVDDIGSAQFLAGELKRHQLGDRSYQAGNTLFTNNVNNNLKTKILPGTNGVVEGSSAGIEILSSGTDQGFEKEKRGKVVLLNTQFVNLKLGENESGKGIIGGSDVYQNGEITISHNVYFEGNVFLEGNGRNGDTEEDRISRQTSRWLGISAYGSPVAGAFELLVRDAYHNRRMVKYPYSTSNTIPQDEISYYMLTSELSRYFTLMNELIAPNTSEEDFLGTGENTLWLRVPQAVYIDPENGVDTNNGQYPETAVKTLQMAFERMRGLSAKVLYVVNTIPIDGVSFIYPTGYSYDGGVVVLPSNNVHLEIRRYVQPDNNGGSGTYYKVPSFTDGPLFRVEENGQLTIEGSVVVNGHSEPLLGKDVPPAQKVSNGVSVTAPLVQVLSGGTFDLNIDSKTGERASLIDNNNTAALGTGQTRMEGGAINNKGSVILNGGVLDNNKAALVASPGITAQGSADGVYQAGDMTVSAYPQGLEGQSIFLASDVSENDDGETNFIGDHILTMDMRLKEEVDSASKKLTYSLDMDNAVPGRQVISYPGDSQVDSEHSSYILGKTVHEELFLVESEDTSGNLELQDWTVLNVSVPEEVFLAVYEHHNRDDGAPYGSGAYTQAGRADVDGAQYGVPEYTITNNGLYGAKVTVTGFIQKDWQKDTSPSGMQLAQSTTDLSSASPLLYMALTKSSETEEQGNQFANLAEASLKAKTSELSVTLGTLQSKEHGSFAFKAAANAAFMDLWTDTGFPVSSLGTAQDRRDYMRNKDALGQTSLNKASAQFKLTYRIEIDPARR</sequence>
<accession>A0A9D2Q4N0</accession>
<feature type="region of interest" description="Disordered" evidence="1">
    <location>
        <begin position="74"/>
        <end position="162"/>
    </location>
</feature>
<feature type="compositionally biased region" description="Low complexity" evidence="1">
    <location>
        <begin position="237"/>
        <end position="302"/>
    </location>
</feature>
<comment type="caution">
    <text evidence="3">The sequence shown here is derived from an EMBL/GenBank/DDBJ whole genome shotgun (WGS) entry which is preliminary data.</text>
</comment>
<name>A0A9D2Q4N0_9FIRM</name>
<feature type="compositionally biased region" description="Polar residues" evidence="1">
    <location>
        <begin position="177"/>
        <end position="198"/>
    </location>
</feature>
<evidence type="ECO:0000256" key="1">
    <source>
        <dbReference type="SAM" id="MobiDB-lite"/>
    </source>
</evidence>
<feature type="compositionally biased region" description="Low complexity" evidence="1">
    <location>
        <begin position="319"/>
        <end position="393"/>
    </location>
</feature>